<organism evidence="4 5">
    <name type="scientific">Furculomyces boomerangus</name>
    <dbReference type="NCBI Taxonomy" id="61424"/>
    <lineage>
        <taxon>Eukaryota</taxon>
        <taxon>Fungi</taxon>
        <taxon>Fungi incertae sedis</taxon>
        <taxon>Zoopagomycota</taxon>
        <taxon>Kickxellomycotina</taxon>
        <taxon>Harpellomycetes</taxon>
        <taxon>Harpellales</taxon>
        <taxon>Harpellaceae</taxon>
        <taxon>Furculomyces</taxon>
    </lineage>
</organism>
<dbReference type="InterPro" id="IPR002110">
    <property type="entry name" value="Ankyrin_rpt"/>
</dbReference>
<dbReference type="STRING" id="61424.A0A2T9YLQ1"/>
<dbReference type="PANTHER" id="PTHR24188">
    <property type="entry name" value="ANKYRIN REPEAT PROTEIN"/>
    <property type="match status" value="1"/>
</dbReference>
<evidence type="ECO:0000256" key="1">
    <source>
        <dbReference type="ARBA" id="ARBA00022737"/>
    </source>
</evidence>
<feature type="repeat" description="ANK" evidence="3">
    <location>
        <begin position="715"/>
        <end position="747"/>
    </location>
</feature>
<keyword evidence="1" id="KW-0677">Repeat</keyword>
<evidence type="ECO:0000256" key="2">
    <source>
        <dbReference type="ARBA" id="ARBA00023043"/>
    </source>
</evidence>
<feature type="repeat" description="ANK" evidence="3">
    <location>
        <begin position="594"/>
        <end position="626"/>
    </location>
</feature>
<feature type="repeat" description="ANK" evidence="3">
    <location>
        <begin position="564"/>
        <end position="596"/>
    </location>
</feature>
<accession>A0A2T9YLQ1</accession>
<reference evidence="4 5" key="1">
    <citation type="journal article" date="2018" name="MBio">
        <title>Comparative Genomics Reveals the Core Gene Toolbox for the Fungus-Insect Symbiosis.</title>
        <authorList>
            <person name="Wang Y."/>
            <person name="Stata M."/>
            <person name="Wang W."/>
            <person name="Stajich J.E."/>
            <person name="White M.M."/>
            <person name="Moncalvo J.M."/>
        </authorList>
    </citation>
    <scope>NUCLEOTIDE SEQUENCE [LARGE SCALE GENOMIC DNA]</scope>
    <source>
        <strain evidence="4 5">AUS-77-4</strain>
    </source>
</reference>
<dbReference type="PROSITE" id="PS50088">
    <property type="entry name" value="ANK_REPEAT"/>
    <property type="match status" value="3"/>
</dbReference>
<dbReference type="AlphaFoldDB" id="A0A2T9YLQ1"/>
<keyword evidence="5" id="KW-1185">Reference proteome</keyword>
<dbReference type="SUPFAM" id="SSF140860">
    <property type="entry name" value="Pseudo ankyrin repeat-like"/>
    <property type="match status" value="1"/>
</dbReference>
<dbReference type="Proteomes" id="UP000245699">
    <property type="component" value="Unassembled WGS sequence"/>
</dbReference>
<evidence type="ECO:0000313" key="4">
    <source>
        <dbReference type="EMBL" id="PVU93261.1"/>
    </source>
</evidence>
<keyword evidence="2 3" id="KW-0040">ANK repeat</keyword>
<sequence length="868" mass="98551">MDKILSYEILCKIFVECQRPEIAFLSRPFYQVSTSPSVQADFLIKEFGKAKVYTKYGVLNAYPKLAGKETLLLSLLNRNIHLHTDISPIFNTALKNGWKTVIAATLKIHKLQKVPLEHLDSSQNENSSFCYTLKPVININNISLFCLLSCPPEKLIDILNILNNAHKIRINISNEYGITDQQPLHDNKFTALHKKFNISSLKTSKSNENTILINHFANLNSFNITLDYKPRQLQAYYESAIFIKNQNIIDNLLAHHGPSVLYTQNSFTAALNVFDIPIAKAHLSFGIPLPKNTHLFLEKASELDNLEMVKFLVESCKVSVLLNDQRAARAALKNNNAQFLDYYSNNGTDVALLHKLVDWAVLENNVDAINMLSFKYGETNSYLDLEYAFWNISRHSLEKFTCLLESNVNSETDWKRILLECVNSNLPSFVKLLLKKLPILHDNIQPFFEKACIDGWYEMTKTILEGVDQKDIDMSKLLVEIYCLGHFDIVTLLINNGANFRINDEYLLFATIKNQNLNLVNLIAEKDGFTNFSHKKSFYYSCKHGYNRIVQQMILFQPNKNCYSIDSCLIVACKHGHIEICKLLLEYGANPKAENNSTISNACESGNLELVKFLVDCGVDITSNSEKYLSASCKSGNFEMVKFVANYCDKLPKDSKNLVISSFLTCNHEIYEFLLSSGAEQITVINCGFISACKSGSYKIVDQLLNNFCIDVRFKNNLGLIWACENNHLSIAKLLITKGAEINARKGRALISACRKGYYDIVKLLIKHNVNPMAKNNRPLICACQNDHIDIVKLLINSGINLYHKKGQAIYWITKVGSPRTKRLILRRNIPIDYLTKSLTWAIKGKNRYSLTELELNGVDLNSAYGFT</sequence>
<dbReference type="Gene3D" id="1.25.40.20">
    <property type="entry name" value="Ankyrin repeat-containing domain"/>
    <property type="match status" value="3"/>
</dbReference>
<evidence type="ECO:0008006" key="6">
    <source>
        <dbReference type="Google" id="ProtNLM"/>
    </source>
</evidence>
<evidence type="ECO:0000313" key="5">
    <source>
        <dbReference type="Proteomes" id="UP000245699"/>
    </source>
</evidence>
<name>A0A2T9YLQ1_9FUNG</name>
<dbReference type="EMBL" id="MBFT01000328">
    <property type="protein sequence ID" value="PVU93261.1"/>
    <property type="molecule type" value="Genomic_DNA"/>
</dbReference>
<gene>
    <name evidence="4" type="ORF">BB559_003368</name>
</gene>
<comment type="caution">
    <text evidence="4">The sequence shown here is derived from an EMBL/GenBank/DDBJ whole genome shotgun (WGS) entry which is preliminary data.</text>
</comment>
<dbReference type="Pfam" id="PF12796">
    <property type="entry name" value="Ank_2"/>
    <property type="match status" value="2"/>
</dbReference>
<dbReference type="SUPFAM" id="SSF48403">
    <property type="entry name" value="Ankyrin repeat"/>
    <property type="match status" value="2"/>
</dbReference>
<dbReference type="PANTHER" id="PTHR24188:SF29">
    <property type="entry name" value="GH09064P"/>
    <property type="match status" value="1"/>
</dbReference>
<protein>
    <recommendedName>
        <fullName evidence="6">Ankyrin repeat protein</fullName>
    </recommendedName>
</protein>
<dbReference type="SMART" id="SM00248">
    <property type="entry name" value="ANK"/>
    <property type="match status" value="11"/>
</dbReference>
<proteinExistence type="predicted"/>
<evidence type="ECO:0000256" key="3">
    <source>
        <dbReference type="PROSITE-ProRule" id="PRU00023"/>
    </source>
</evidence>
<dbReference type="InterPro" id="IPR036770">
    <property type="entry name" value="Ankyrin_rpt-contain_sf"/>
</dbReference>
<dbReference type="OrthoDB" id="426293at2759"/>